<protein>
    <recommendedName>
        <fullName evidence="2">Chaperone protein skp</fullName>
    </recommendedName>
</protein>
<proteinExistence type="inferred from homology"/>
<dbReference type="InterPro" id="IPR005632">
    <property type="entry name" value="Chaperone_Skp"/>
</dbReference>
<feature type="chain" id="PRO_5012183721" description="Chaperone protein skp" evidence="4">
    <location>
        <begin position="27"/>
        <end position="169"/>
    </location>
</feature>
<dbReference type="PIRSF" id="PIRSF002094">
    <property type="entry name" value="OMP26_Skp"/>
    <property type="match status" value="1"/>
</dbReference>
<evidence type="ECO:0000313" key="6">
    <source>
        <dbReference type="Proteomes" id="UP000184608"/>
    </source>
</evidence>
<dbReference type="SMART" id="SM00935">
    <property type="entry name" value="OmpH"/>
    <property type="match status" value="1"/>
</dbReference>
<dbReference type="GO" id="GO:0005829">
    <property type="term" value="C:cytosol"/>
    <property type="evidence" value="ECO:0007669"/>
    <property type="project" value="TreeGrafter"/>
</dbReference>
<keyword evidence="2" id="KW-0143">Chaperone</keyword>
<dbReference type="GO" id="GO:0051082">
    <property type="term" value="F:unfolded protein binding"/>
    <property type="evidence" value="ECO:0007669"/>
    <property type="project" value="InterPro"/>
</dbReference>
<keyword evidence="2" id="KW-0574">Periplasm</keyword>
<evidence type="ECO:0000256" key="1">
    <source>
        <dbReference type="ARBA" id="ARBA00022729"/>
    </source>
</evidence>
<sequence>MKNLIKALGVGIVIFSMAFMSTAAEAAQKIAYINTGKVFQALPQREVVLQKLKQEFKDKADELESIKKEAQGKIEKLKRDSALMSSDDVEKLRIEIGQLDSKYKIKAQALDKDSAKREAQEKRKLFSIIQDAVAKIAKKEGYDLVIDIQMMQYGKPEFDISDKVIKALK</sequence>
<dbReference type="InterPro" id="IPR024930">
    <property type="entry name" value="Skp_dom_sf"/>
</dbReference>
<dbReference type="AlphaFoldDB" id="A0A1M5WHA8"/>
<keyword evidence="6" id="KW-1185">Reference proteome</keyword>
<name>A0A1M5WHA8_9VIBR</name>
<dbReference type="PANTHER" id="PTHR35089:SF1">
    <property type="entry name" value="CHAPERONE PROTEIN SKP"/>
    <property type="match status" value="1"/>
</dbReference>
<dbReference type="PANTHER" id="PTHR35089">
    <property type="entry name" value="CHAPERONE PROTEIN SKP"/>
    <property type="match status" value="1"/>
</dbReference>
<dbReference type="RefSeq" id="WP_073602494.1">
    <property type="nucleotide sequence ID" value="NZ_FQXZ01000007.1"/>
</dbReference>
<keyword evidence="3" id="KW-0175">Coiled coil</keyword>
<feature type="signal peptide" evidence="4">
    <location>
        <begin position="1"/>
        <end position="26"/>
    </location>
</feature>
<comment type="function">
    <text evidence="2">Molecular chaperone that interacts specifically with outer membrane proteins, thus maintaining the solubility of early folding intermediates during passage through the periplasm.</text>
</comment>
<dbReference type="STRING" id="1216006.VA7868_00724"/>
<organism evidence="5 6">
    <name type="scientific">Vibrio aerogenes CECT 7868</name>
    <dbReference type="NCBI Taxonomy" id="1216006"/>
    <lineage>
        <taxon>Bacteria</taxon>
        <taxon>Pseudomonadati</taxon>
        <taxon>Pseudomonadota</taxon>
        <taxon>Gammaproteobacteria</taxon>
        <taxon>Vibrionales</taxon>
        <taxon>Vibrionaceae</taxon>
        <taxon>Vibrio</taxon>
    </lineage>
</organism>
<dbReference type="OrthoDB" id="5624238at2"/>
<dbReference type="EMBL" id="FQXZ01000007">
    <property type="protein sequence ID" value="SHH86564.1"/>
    <property type="molecule type" value="Genomic_DNA"/>
</dbReference>
<dbReference type="GO" id="GO:0050821">
    <property type="term" value="P:protein stabilization"/>
    <property type="evidence" value="ECO:0007669"/>
    <property type="project" value="TreeGrafter"/>
</dbReference>
<comment type="subunit">
    <text evidence="2">Homotrimer.</text>
</comment>
<dbReference type="Pfam" id="PF03938">
    <property type="entry name" value="OmpH"/>
    <property type="match status" value="1"/>
</dbReference>
<evidence type="ECO:0000256" key="3">
    <source>
        <dbReference type="SAM" id="Coils"/>
    </source>
</evidence>
<dbReference type="Proteomes" id="UP000184608">
    <property type="component" value="Unassembled WGS sequence"/>
</dbReference>
<accession>A0A1M5WHA8</accession>
<comment type="subcellular location">
    <subcellularLocation>
        <location evidence="2">Periplasm</location>
    </subcellularLocation>
</comment>
<dbReference type="Gene3D" id="3.30.910.20">
    <property type="entry name" value="Skp domain"/>
    <property type="match status" value="2"/>
</dbReference>
<comment type="similarity">
    <text evidence="2">Belongs to the skp family.</text>
</comment>
<feature type="coiled-coil region" evidence="3">
    <location>
        <begin position="49"/>
        <end position="80"/>
    </location>
</feature>
<dbReference type="SUPFAM" id="SSF111384">
    <property type="entry name" value="OmpH-like"/>
    <property type="match status" value="1"/>
</dbReference>
<reference evidence="5 6" key="1">
    <citation type="submission" date="2016-11" db="EMBL/GenBank/DDBJ databases">
        <authorList>
            <person name="Jaros S."/>
            <person name="Januszkiewicz K."/>
            <person name="Wedrychowicz H."/>
        </authorList>
    </citation>
    <scope>NUCLEOTIDE SEQUENCE [LARGE SCALE GENOMIC DNA]</scope>
    <source>
        <strain evidence="5 6">CECT 7868</strain>
    </source>
</reference>
<evidence type="ECO:0000313" key="5">
    <source>
        <dbReference type="EMBL" id="SHH86564.1"/>
    </source>
</evidence>
<keyword evidence="1 4" id="KW-0732">Signal</keyword>
<evidence type="ECO:0000256" key="4">
    <source>
        <dbReference type="SAM" id="SignalP"/>
    </source>
</evidence>
<dbReference type="GO" id="GO:0042597">
    <property type="term" value="C:periplasmic space"/>
    <property type="evidence" value="ECO:0007669"/>
    <property type="project" value="UniProtKB-SubCell"/>
</dbReference>
<gene>
    <name evidence="5" type="primary">skp</name>
    <name evidence="5" type="ORF">VA7868_00724</name>
</gene>
<evidence type="ECO:0000256" key="2">
    <source>
        <dbReference type="PIRNR" id="PIRNR002094"/>
    </source>
</evidence>